<dbReference type="RefSeq" id="WP_196419664.1">
    <property type="nucleotide sequence ID" value="NZ_JADQTO010000031.1"/>
</dbReference>
<proteinExistence type="predicted"/>
<protein>
    <submittedName>
        <fullName evidence="1">Uncharacterized protein</fullName>
    </submittedName>
</protein>
<name>A0A931CD43_9ACTN</name>
<keyword evidence="2" id="KW-1185">Reference proteome</keyword>
<evidence type="ECO:0000313" key="1">
    <source>
        <dbReference type="EMBL" id="MBG0567894.1"/>
    </source>
</evidence>
<dbReference type="EMBL" id="JADQTO010000031">
    <property type="protein sequence ID" value="MBG0567894.1"/>
    <property type="molecule type" value="Genomic_DNA"/>
</dbReference>
<evidence type="ECO:0000313" key="2">
    <source>
        <dbReference type="Proteomes" id="UP000598146"/>
    </source>
</evidence>
<accession>A0A931CD43</accession>
<dbReference type="Proteomes" id="UP000598146">
    <property type="component" value="Unassembled WGS sequence"/>
</dbReference>
<comment type="caution">
    <text evidence="1">The sequence shown here is derived from an EMBL/GenBank/DDBJ whole genome shotgun (WGS) entry which is preliminary data.</text>
</comment>
<organism evidence="1 2">
    <name type="scientific">Actinoplanes aureus</name>
    <dbReference type="NCBI Taxonomy" id="2792083"/>
    <lineage>
        <taxon>Bacteria</taxon>
        <taxon>Bacillati</taxon>
        <taxon>Actinomycetota</taxon>
        <taxon>Actinomycetes</taxon>
        <taxon>Micromonosporales</taxon>
        <taxon>Micromonosporaceae</taxon>
        <taxon>Actinoplanes</taxon>
    </lineage>
</organism>
<sequence length="328" mass="34304">MSDMLEELLTDLRESAVREIRPPGAEAARRTVRRRRVTKAAASACAVLVAVGGAFVLVDRPGTEKTPAAISPSPSIGSEQFAADALAGITDAGAGFDVAAPVAAGYRRTESMVMPRLVLRAACVGAGQITLVVTGDVTGDLGNRFEDVELARVPLSCGAAPAPVTRKINASLANVLTFRLESAGSAAGRAGFAYRVTAEGGASLAPNDIAASVAALVGLDDAGNTRFGGGAPENEPFDGSFHIESGKAEFPAGERYILAMACRGKGTYGLQIRRGGKVLAEHSVECSWPPRRREFVIEKPLGKNVEFWGRYRAGAGERAETGWALHIR</sequence>
<reference evidence="1" key="1">
    <citation type="submission" date="2020-11" db="EMBL/GenBank/DDBJ databases">
        <title>Isolation and identification of active actinomycetes.</title>
        <authorList>
            <person name="Sun X."/>
        </authorList>
    </citation>
    <scope>NUCLEOTIDE SEQUENCE</scope>
    <source>
        <strain evidence="1">NEAU-A11</strain>
    </source>
</reference>
<gene>
    <name evidence="1" type="ORF">I4J89_41285</name>
</gene>
<dbReference type="AlphaFoldDB" id="A0A931CD43"/>